<evidence type="ECO:0000313" key="14">
    <source>
        <dbReference type="EMBL" id="JAS26513.1"/>
    </source>
</evidence>
<evidence type="ECO:0000259" key="12">
    <source>
        <dbReference type="PROSITE" id="PS50089"/>
    </source>
</evidence>
<dbReference type="FunFam" id="3.30.40.10:FF:000041">
    <property type="entry name" value="E3 ubiquitin-protein ligase SINAT3"/>
    <property type="match status" value="1"/>
</dbReference>
<protein>
    <recommendedName>
        <fullName evidence="4">RING-type E3 ubiquitin transferase</fullName>
        <ecNumber evidence="4">2.3.2.27</ecNumber>
    </recommendedName>
</protein>
<evidence type="ECO:0000256" key="3">
    <source>
        <dbReference type="ARBA" id="ARBA00009119"/>
    </source>
</evidence>
<feature type="domain" description="SIAH-type" evidence="13">
    <location>
        <begin position="171"/>
        <end position="229"/>
    </location>
</feature>
<keyword evidence="7 10" id="KW-0863">Zinc-finger</keyword>
<evidence type="ECO:0000256" key="7">
    <source>
        <dbReference type="ARBA" id="ARBA00022771"/>
    </source>
</evidence>
<evidence type="ECO:0000256" key="10">
    <source>
        <dbReference type="PROSITE-ProRule" id="PRU00455"/>
    </source>
</evidence>
<dbReference type="PROSITE" id="PS51081">
    <property type="entry name" value="ZF_SIAH"/>
    <property type="match status" value="1"/>
</dbReference>
<feature type="compositionally biased region" description="Pro residues" evidence="11">
    <location>
        <begin position="1"/>
        <end position="19"/>
    </location>
</feature>
<dbReference type="EC" id="2.3.2.27" evidence="4"/>
<accession>A0A1B6DLF4</accession>
<feature type="domain" description="RING-type" evidence="12">
    <location>
        <begin position="120"/>
        <end position="155"/>
    </location>
</feature>
<evidence type="ECO:0000256" key="9">
    <source>
        <dbReference type="ARBA" id="ARBA00022833"/>
    </source>
</evidence>
<comment type="similarity">
    <text evidence="3">Belongs to the SINA (Seven in absentia) family.</text>
</comment>
<evidence type="ECO:0000256" key="6">
    <source>
        <dbReference type="ARBA" id="ARBA00022723"/>
    </source>
</evidence>
<dbReference type="PROSITE" id="PS50089">
    <property type="entry name" value="ZF_RING_2"/>
    <property type="match status" value="1"/>
</dbReference>
<organism evidence="14">
    <name type="scientific">Clastoptera arizonana</name>
    <name type="common">Arizona spittle bug</name>
    <dbReference type="NCBI Taxonomy" id="38151"/>
    <lineage>
        <taxon>Eukaryota</taxon>
        <taxon>Metazoa</taxon>
        <taxon>Ecdysozoa</taxon>
        <taxon>Arthropoda</taxon>
        <taxon>Hexapoda</taxon>
        <taxon>Insecta</taxon>
        <taxon>Pterygota</taxon>
        <taxon>Neoptera</taxon>
        <taxon>Paraneoptera</taxon>
        <taxon>Hemiptera</taxon>
        <taxon>Auchenorrhyncha</taxon>
        <taxon>Cercopoidea</taxon>
        <taxon>Clastopteridae</taxon>
        <taxon>Clastoptera</taxon>
    </lineage>
</organism>
<evidence type="ECO:0000256" key="11">
    <source>
        <dbReference type="SAM" id="MobiDB-lite"/>
    </source>
</evidence>
<evidence type="ECO:0000256" key="1">
    <source>
        <dbReference type="ARBA" id="ARBA00000900"/>
    </source>
</evidence>
<name>A0A1B6DLF4_9HEMI</name>
<dbReference type="GO" id="GO:0005737">
    <property type="term" value="C:cytoplasm"/>
    <property type="evidence" value="ECO:0007669"/>
    <property type="project" value="TreeGrafter"/>
</dbReference>
<dbReference type="AlphaFoldDB" id="A0A1B6DLF4"/>
<dbReference type="InterPro" id="IPR001841">
    <property type="entry name" value="Znf_RING"/>
</dbReference>
<evidence type="ECO:0000256" key="4">
    <source>
        <dbReference type="ARBA" id="ARBA00012483"/>
    </source>
</evidence>
<dbReference type="InterPro" id="IPR013083">
    <property type="entry name" value="Znf_RING/FYVE/PHD"/>
</dbReference>
<sequence>PASPIASPPASPISTPPASPVFTEGNNIDVTDENRFSCSESDDDSIEATLNDIIVLDTPENCIPERSCTNKSMNSEVQETSIVAETSSISLGESSPDKSHTNDLQKLNKLNQNLVSLLECPVCFDTMLPPIFQCIKGHLVCNSCRPKINMCPTCRSRFADRNLAMEKVAEKLMYPCKNSFHGCNEIFKLNDKLQHEEDCGFRLFQCVLENCTWKGYKPELVVHMNALHEDDFYSTGEKLITFSRDMKQRSWVFYFLEEVFVLSISLNHQIRTFFGWMQLVGTSKDAEQFKYSLKFSRSSPFKTAEFSHIVQNSSCSPNMLNSQIPGISYYIDELCQFATSGSYKMNVKIEKFHGT</sequence>
<dbReference type="InterPro" id="IPR004162">
    <property type="entry name" value="SINA-like_animal"/>
</dbReference>
<feature type="region of interest" description="Disordered" evidence="11">
    <location>
        <begin position="1"/>
        <end position="42"/>
    </location>
</feature>
<feature type="non-terminal residue" evidence="14">
    <location>
        <position position="1"/>
    </location>
</feature>
<dbReference type="GO" id="GO:0031624">
    <property type="term" value="F:ubiquitin conjugating enzyme binding"/>
    <property type="evidence" value="ECO:0007669"/>
    <property type="project" value="TreeGrafter"/>
</dbReference>
<dbReference type="Pfam" id="PF21362">
    <property type="entry name" value="Sina_RING"/>
    <property type="match status" value="1"/>
</dbReference>
<dbReference type="PANTHER" id="PTHR45877">
    <property type="entry name" value="E3 UBIQUITIN-PROTEIN LIGASE SIAH2"/>
    <property type="match status" value="1"/>
</dbReference>
<comment type="pathway">
    <text evidence="2">Protein modification; protein ubiquitination.</text>
</comment>
<comment type="catalytic activity">
    <reaction evidence="1">
        <text>S-ubiquitinyl-[E2 ubiquitin-conjugating enzyme]-L-cysteine + [acceptor protein]-L-lysine = [E2 ubiquitin-conjugating enzyme]-L-cysteine + N(6)-ubiquitinyl-[acceptor protein]-L-lysine.</text>
        <dbReference type="EC" id="2.3.2.27"/>
    </reaction>
</comment>
<dbReference type="PANTHER" id="PTHR45877:SF2">
    <property type="entry name" value="E3 UBIQUITIN-PROTEIN LIGASE SINA-RELATED"/>
    <property type="match status" value="1"/>
</dbReference>
<keyword evidence="8" id="KW-0833">Ubl conjugation pathway</keyword>
<dbReference type="Pfam" id="PF21361">
    <property type="entry name" value="Sina_ZnF"/>
    <property type="match status" value="1"/>
</dbReference>
<dbReference type="SUPFAM" id="SSF49599">
    <property type="entry name" value="TRAF domain-like"/>
    <property type="match status" value="1"/>
</dbReference>
<keyword evidence="9" id="KW-0862">Zinc</keyword>
<dbReference type="InterPro" id="IPR049548">
    <property type="entry name" value="Sina-like_RING"/>
</dbReference>
<reference evidence="14" key="1">
    <citation type="submission" date="2015-12" db="EMBL/GenBank/DDBJ databases">
        <title>De novo transcriptome assembly of four potential Pierce s Disease insect vectors from Arizona vineyards.</title>
        <authorList>
            <person name="Tassone E.E."/>
        </authorList>
    </citation>
    <scope>NUCLEOTIDE SEQUENCE</scope>
</reference>
<dbReference type="SUPFAM" id="SSF57850">
    <property type="entry name" value="RING/U-box"/>
    <property type="match status" value="1"/>
</dbReference>
<dbReference type="EMBL" id="GEDC01010785">
    <property type="protein sequence ID" value="JAS26513.1"/>
    <property type="molecule type" value="Transcribed_RNA"/>
</dbReference>
<evidence type="ECO:0000256" key="2">
    <source>
        <dbReference type="ARBA" id="ARBA00004906"/>
    </source>
</evidence>
<dbReference type="InterPro" id="IPR013010">
    <property type="entry name" value="Znf_SIAH"/>
</dbReference>
<dbReference type="GO" id="GO:0061630">
    <property type="term" value="F:ubiquitin protein ligase activity"/>
    <property type="evidence" value="ECO:0007669"/>
    <property type="project" value="UniProtKB-EC"/>
</dbReference>
<keyword evidence="5" id="KW-0808">Transferase</keyword>
<dbReference type="Gene3D" id="3.30.40.10">
    <property type="entry name" value="Zinc/RING finger domain, C3HC4 (zinc finger)"/>
    <property type="match status" value="2"/>
</dbReference>
<evidence type="ECO:0000259" key="13">
    <source>
        <dbReference type="PROSITE" id="PS51081"/>
    </source>
</evidence>
<proteinExistence type="inferred from homology"/>
<dbReference type="GO" id="GO:0016567">
    <property type="term" value="P:protein ubiquitination"/>
    <property type="evidence" value="ECO:0007669"/>
    <property type="project" value="UniProtKB-UniPathway"/>
</dbReference>
<dbReference type="GO" id="GO:0008270">
    <property type="term" value="F:zinc ion binding"/>
    <property type="evidence" value="ECO:0007669"/>
    <property type="project" value="UniProtKB-KW"/>
</dbReference>
<dbReference type="GO" id="GO:0043161">
    <property type="term" value="P:proteasome-mediated ubiquitin-dependent protein catabolic process"/>
    <property type="evidence" value="ECO:0007669"/>
    <property type="project" value="TreeGrafter"/>
</dbReference>
<evidence type="ECO:0000256" key="8">
    <source>
        <dbReference type="ARBA" id="ARBA00022786"/>
    </source>
</evidence>
<gene>
    <name evidence="14" type="ORF">g.23621</name>
</gene>
<keyword evidence="6" id="KW-0479">Metal-binding</keyword>
<dbReference type="UniPathway" id="UPA00143"/>
<evidence type="ECO:0000256" key="5">
    <source>
        <dbReference type="ARBA" id="ARBA00022679"/>
    </source>
</evidence>